<evidence type="ECO:0000313" key="3">
    <source>
        <dbReference type="Proteomes" id="UP000321922"/>
    </source>
</evidence>
<gene>
    <name evidence="2" type="ORF">VSA01S_30380</name>
</gene>
<dbReference type="AlphaFoldDB" id="A0A511QII8"/>
<dbReference type="EMBL" id="BJXJ01000035">
    <property type="protein sequence ID" value="GEM76926.1"/>
    <property type="molecule type" value="Genomic_DNA"/>
</dbReference>
<dbReference type="PROSITE" id="PS51257">
    <property type="entry name" value="PROKAR_LIPOPROTEIN"/>
    <property type="match status" value="1"/>
</dbReference>
<reference evidence="2 3" key="1">
    <citation type="submission" date="2019-07" db="EMBL/GenBank/DDBJ databases">
        <title>Whole genome shotgun sequence of Vibrio sagamiensis NBRC 104589.</title>
        <authorList>
            <person name="Hosoyama A."/>
            <person name="Uohara A."/>
            <person name="Ohji S."/>
            <person name="Ichikawa N."/>
        </authorList>
    </citation>
    <scope>NUCLEOTIDE SEQUENCE [LARGE SCALE GENOMIC DNA]</scope>
    <source>
        <strain evidence="2 3">NBRC 104589</strain>
    </source>
</reference>
<name>A0A511QII8_9VIBR</name>
<keyword evidence="1" id="KW-0732">Signal</keyword>
<dbReference type="Gene3D" id="3.10.450.40">
    <property type="match status" value="1"/>
</dbReference>
<dbReference type="Proteomes" id="UP000321922">
    <property type="component" value="Unassembled WGS sequence"/>
</dbReference>
<accession>A0A511QII8</accession>
<feature type="chain" id="PRO_5021851938" evidence="1">
    <location>
        <begin position="28"/>
        <end position="139"/>
    </location>
</feature>
<proteinExistence type="predicted"/>
<organism evidence="2 3">
    <name type="scientific">Vibrio sagamiensis NBRC 104589</name>
    <dbReference type="NCBI Taxonomy" id="1219064"/>
    <lineage>
        <taxon>Bacteria</taxon>
        <taxon>Pseudomonadati</taxon>
        <taxon>Pseudomonadota</taxon>
        <taxon>Gammaproteobacteria</taxon>
        <taxon>Vibrionales</taxon>
        <taxon>Vibrionaceae</taxon>
        <taxon>Vibrio</taxon>
    </lineage>
</organism>
<comment type="caution">
    <text evidence="2">The sequence shown here is derived from an EMBL/GenBank/DDBJ whole genome shotgun (WGS) entry which is preliminary data.</text>
</comment>
<protein>
    <submittedName>
        <fullName evidence="2">Membrane protein</fullName>
    </submittedName>
</protein>
<keyword evidence="3" id="KW-1185">Reference proteome</keyword>
<evidence type="ECO:0000256" key="1">
    <source>
        <dbReference type="SAM" id="SignalP"/>
    </source>
</evidence>
<sequence length="139" mass="16066">MAKLLSLQPLMGVISLTSLLITTACFAAYNEQNNEKDGIAIVRDVEKPGTRVEFDEDQDEVYRAVQNGYIRPFSEMYKAVEHDLYGRIIKVELEEDDDEWIYELKILFNNNVIKVEYDAATLEMLEIKGRNFNKALKPQ</sequence>
<feature type="signal peptide" evidence="1">
    <location>
        <begin position="1"/>
        <end position="27"/>
    </location>
</feature>
<dbReference type="RefSeq" id="WP_039982786.1">
    <property type="nucleotide sequence ID" value="NZ_BAOJ01000139.1"/>
</dbReference>
<evidence type="ECO:0000313" key="2">
    <source>
        <dbReference type="EMBL" id="GEM76926.1"/>
    </source>
</evidence>
<dbReference type="OrthoDB" id="6399977at2"/>